<dbReference type="InterPro" id="IPR011055">
    <property type="entry name" value="Dup_hybrid_motif"/>
</dbReference>
<sequence length="157" mass="17246">MFQIFKKKKLYSPVSGKSVALTNVKDEVFSSLMMGDGIAIDPMDQVIVAPCDCLVKLIMKGSKHALGLLMNNGVEILIHVGIDTVSLEGEGFEVLVEEGQKVKLGTPLLKFDKDYIISKGYSPMTMMIITEPNGNKIIKKYEDISVECGETPVIEFS</sequence>
<dbReference type="GO" id="GO:0009401">
    <property type="term" value="P:phosphoenolpyruvate-dependent sugar phosphotransferase system"/>
    <property type="evidence" value="ECO:0007669"/>
    <property type="project" value="UniProtKB-KW"/>
</dbReference>
<feature type="domain" description="PTS EIIA type-1" evidence="7">
    <location>
        <begin position="26"/>
        <end position="131"/>
    </location>
</feature>
<dbReference type="GO" id="GO:0016301">
    <property type="term" value="F:kinase activity"/>
    <property type="evidence" value="ECO:0007669"/>
    <property type="project" value="UniProtKB-KW"/>
</dbReference>
<dbReference type="RefSeq" id="WP_003487597.1">
    <property type="nucleotide sequence ID" value="NZ_JXSU01000006.1"/>
</dbReference>
<evidence type="ECO:0000256" key="1">
    <source>
        <dbReference type="ARBA" id="ARBA00004496"/>
    </source>
</evidence>
<evidence type="ECO:0000256" key="3">
    <source>
        <dbReference type="ARBA" id="ARBA00022597"/>
    </source>
</evidence>
<dbReference type="OrthoDB" id="92465at2"/>
<evidence type="ECO:0000259" key="7">
    <source>
        <dbReference type="PROSITE" id="PS51093"/>
    </source>
</evidence>
<comment type="subcellular location">
    <subcellularLocation>
        <location evidence="1">Cytoplasm</location>
    </subcellularLocation>
</comment>
<proteinExistence type="predicted"/>
<keyword evidence="4" id="KW-0808">Transferase</keyword>
<evidence type="ECO:0000256" key="5">
    <source>
        <dbReference type="ARBA" id="ARBA00022683"/>
    </source>
</evidence>
<dbReference type="FunFam" id="2.70.70.10:FF:000001">
    <property type="entry name" value="PTS system glucose-specific IIA component"/>
    <property type="match status" value="1"/>
</dbReference>
<protein>
    <submittedName>
        <fullName evidence="8">PTS sugar transporter subunit IIA</fullName>
    </submittedName>
</protein>
<dbReference type="Proteomes" id="UP000032250">
    <property type="component" value="Unassembled WGS sequence"/>
</dbReference>
<evidence type="ECO:0000256" key="2">
    <source>
        <dbReference type="ARBA" id="ARBA00022448"/>
    </source>
</evidence>
<dbReference type="PANTHER" id="PTHR45008">
    <property type="entry name" value="PTS SYSTEM GLUCOSE-SPECIFIC EIIA COMPONENT"/>
    <property type="match status" value="1"/>
</dbReference>
<name>A0A0D1C2H3_CLOBO</name>
<dbReference type="Pfam" id="PF00358">
    <property type="entry name" value="PTS_EIIA_1"/>
    <property type="match status" value="1"/>
</dbReference>
<reference evidence="8 9" key="1">
    <citation type="submission" date="2014-06" db="EMBL/GenBank/DDBJ databases">
        <title>Genome characterization of distinct group I Clostridium botulinum lineages.</title>
        <authorList>
            <person name="Giordani F."/>
            <person name="Anselmo A."/>
            <person name="Fillo S."/>
            <person name="Palozzi A.M."/>
            <person name="Fortunato A."/>
            <person name="Gentile B."/>
            <person name="Ciammaruconi A."/>
            <person name="Anniballi F."/>
            <person name="De Medici D."/>
            <person name="Lista F."/>
        </authorList>
    </citation>
    <scope>NUCLEOTIDE SEQUENCE [LARGE SCALE GENOMIC DNA]</scope>
    <source>
        <strain evidence="8 9">B2 450</strain>
    </source>
</reference>
<dbReference type="GO" id="GO:0005737">
    <property type="term" value="C:cytoplasm"/>
    <property type="evidence" value="ECO:0007669"/>
    <property type="project" value="UniProtKB-SubCell"/>
</dbReference>
<dbReference type="SUPFAM" id="SSF51261">
    <property type="entry name" value="Duplicated hybrid motif"/>
    <property type="match status" value="1"/>
</dbReference>
<dbReference type="AlphaFoldDB" id="A0A0D1C2H3"/>
<gene>
    <name evidence="8" type="ORF">N495_01495</name>
</gene>
<accession>A0A0D1C2H3</accession>
<keyword evidence="3 8" id="KW-0762">Sugar transport</keyword>
<dbReference type="InterPro" id="IPR050890">
    <property type="entry name" value="PTS_EIIA_component"/>
</dbReference>
<dbReference type="NCBIfam" id="TIGR00830">
    <property type="entry name" value="PTBA"/>
    <property type="match status" value="1"/>
</dbReference>
<dbReference type="HOGENOM" id="CLU_012312_5_4_9"/>
<dbReference type="PROSITE" id="PS51093">
    <property type="entry name" value="PTS_EIIA_TYPE_1"/>
    <property type="match status" value="1"/>
</dbReference>
<evidence type="ECO:0000313" key="9">
    <source>
        <dbReference type="Proteomes" id="UP000032250"/>
    </source>
</evidence>
<comment type="caution">
    <text evidence="8">The sequence shown here is derived from an EMBL/GenBank/DDBJ whole genome shotgun (WGS) entry which is preliminary data.</text>
</comment>
<evidence type="ECO:0000313" key="8">
    <source>
        <dbReference type="EMBL" id="KIS25281.1"/>
    </source>
</evidence>
<dbReference type="PATRIC" id="fig|1379739.3.peg.603"/>
<keyword evidence="2" id="KW-0813">Transport</keyword>
<dbReference type="InterPro" id="IPR001127">
    <property type="entry name" value="PTS_EIIA_1_perm"/>
</dbReference>
<keyword evidence="5" id="KW-0598">Phosphotransferase system</keyword>
<evidence type="ECO:0000256" key="6">
    <source>
        <dbReference type="ARBA" id="ARBA00022777"/>
    </source>
</evidence>
<keyword evidence="6" id="KW-0418">Kinase</keyword>
<dbReference type="Gene3D" id="2.70.70.10">
    <property type="entry name" value="Glucose Permease (Domain IIA)"/>
    <property type="match status" value="1"/>
</dbReference>
<organism evidence="8 9">
    <name type="scientific">Clostridium botulinum B2 450</name>
    <dbReference type="NCBI Taxonomy" id="1379739"/>
    <lineage>
        <taxon>Bacteria</taxon>
        <taxon>Bacillati</taxon>
        <taxon>Bacillota</taxon>
        <taxon>Clostridia</taxon>
        <taxon>Eubacteriales</taxon>
        <taxon>Clostridiaceae</taxon>
        <taxon>Clostridium</taxon>
    </lineage>
</organism>
<evidence type="ECO:0000256" key="4">
    <source>
        <dbReference type="ARBA" id="ARBA00022679"/>
    </source>
</evidence>
<dbReference type="EMBL" id="JXSU01000006">
    <property type="protein sequence ID" value="KIS25281.1"/>
    <property type="molecule type" value="Genomic_DNA"/>
</dbReference>
<dbReference type="PROSITE" id="PS00371">
    <property type="entry name" value="PTS_EIIA_TYPE_1_HIS"/>
    <property type="match status" value="1"/>
</dbReference>
<dbReference type="PANTHER" id="PTHR45008:SF1">
    <property type="entry name" value="PTS SYSTEM GLUCOSE-SPECIFIC EIIA COMPONENT"/>
    <property type="match status" value="1"/>
</dbReference>